<gene>
    <name evidence="4" type="ORF">BpJC7_30760</name>
</gene>
<dbReference type="InterPro" id="IPR006343">
    <property type="entry name" value="DnaB/C_C"/>
</dbReference>
<evidence type="ECO:0000256" key="1">
    <source>
        <dbReference type="ARBA" id="ARBA00093462"/>
    </source>
</evidence>
<dbReference type="SUPFAM" id="SSF158499">
    <property type="entry name" value="DnaD domain-like"/>
    <property type="match status" value="1"/>
</dbReference>
<comment type="similarity">
    <text evidence="1">Belongs to the DnaB/DnaD family.</text>
</comment>
<keyword evidence="5" id="KW-1185">Reference proteome</keyword>
<feature type="region of interest" description="Disordered" evidence="2">
    <location>
        <begin position="148"/>
        <end position="168"/>
    </location>
</feature>
<dbReference type="NCBIfam" id="TIGR01446">
    <property type="entry name" value="DnaD_dom"/>
    <property type="match status" value="1"/>
</dbReference>
<dbReference type="InterPro" id="IPR034829">
    <property type="entry name" value="DnaD-like_sf"/>
</dbReference>
<evidence type="ECO:0000259" key="3">
    <source>
        <dbReference type="Pfam" id="PF07261"/>
    </source>
</evidence>
<dbReference type="EMBL" id="BKZQ01000067">
    <property type="protein sequence ID" value="GER71773.1"/>
    <property type="molecule type" value="Genomic_DNA"/>
</dbReference>
<organism evidence="4 5">
    <name type="scientific">Weizmannia acidilactici</name>
    <dbReference type="NCBI Taxonomy" id="2607726"/>
    <lineage>
        <taxon>Bacteria</taxon>
        <taxon>Bacillati</taxon>
        <taxon>Bacillota</taxon>
        <taxon>Bacilli</taxon>
        <taxon>Bacillales</taxon>
        <taxon>Bacillaceae</taxon>
        <taxon>Heyndrickxia</taxon>
    </lineage>
</organism>
<sequence length="378" mass="44188">MPVKFGRVVIKEELVALTGDYKLAIVLNQMLYWSERIADFDQFILEEKKRMIRENIDLSCLELQYGWIYKKADELAKECMITNSGATMRRYLDKLCERSWLSKRINPKYRWDKTMQYRVNLTKIQRDLAKLGYVLEGYKLPVFNDDGAEFQNENPGHQDENPNFQNECSDDQVENTYFQNENSNDQYENPCFQYERSNVHDESAIPKTTSEITTETTAKITSSSIEHFPVFEKGEETKNVIAFYEQNGFGTAGSYIAEKIFTWCDELTAELVIEAMKTAVEHGVANWRYCETILKDWAGKNVQTVEEARALQLEFIKRRQGHSGIRRKEVLPSWFSEFEHSFLGSSALQEKSPEDIAALRQRLEKIREQYRKKEAVKS</sequence>
<dbReference type="PANTHER" id="PTHR37293:SF5">
    <property type="entry name" value="DNA REPLICATION PROTEIN"/>
    <property type="match status" value="1"/>
</dbReference>
<reference evidence="4 5" key="1">
    <citation type="submission" date="2019-09" db="EMBL/GenBank/DDBJ databases">
        <title>Draft genome sequence of Bacillus sp. JC-7.</title>
        <authorList>
            <person name="Tanaka N."/>
            <person name="Shiwa Y."/>
            <person name="Fujita N."/>
            <person name="Tanasupawat S."/>
        </authorList>
    </citation>
    <scope>NUCLEOTIDE SEQUENCE [LARGE SCALE GENOMIC DNA]</scope>
    <source>
        <strain evidence="4 5">JC-7</strain>
    </source>
</reference>
<feature type="compositionally biased region" description="Polar residues" evidence="2">
    <location>
        <begin position="151"/>
        <end position="167"/>
    </location>
</feature>
<dbReference type="InterPro" id="IPR053162">
    <property type="entry name" value="DnaD"/>
</dbReference>
<name>A0A5J4JI23_9BACI</name>
<accession>A0A5J4JI23</accession>
<evidence type="ECO:0000313" key="5">
    <source>
        <dbReference type="Proteomes" id="UP000391919"/>
    </source>
</evidence>
<evidence type="ECO:0000256" key="2">
    <source>
        <dbReference type="SAM" id="MobiDB-lite"/>
    </source>
</evidence>
<dbReference type="PANTHER" id="PTHR37293">
    <property type="entry name" value="PHAGE REPLICATION PROTEIN-RELATED"/>
    <property type="match status" value="1"/>
</dbReference>
<feature type="domain" description="DnaB/C C-terminal" evidence="3">
    <location>
        <begin position="242"/>
        <end position="310"/>
    </location>
</feature>
<dbReference type="Proteomes" id="UP000391919">
    <property type="component" value="Unassembled WGS sequence"/>
</dbReference>
<dbReference type="Gene3D" id="1.10.10.630">
    <property type="entry name" value="DnaD domain-like"/>
    <property type="match status" value="1"/>
</dbReference>
<proteinExistence type="inferred from homology"/>
<comment type="caution">
    <text evidence="4">The sequence shown here is derived from an EMBL/GenBank/DDBJ whole genome shotgun (WGS) entry which is preliminary data.</text>
</comment>
<dbReference type="Pfam" id="PF07261">
    <property type="entry name" value="DnaB_2"/>
    <property type="match status" value="1"/>
</dbReference>
<evidence type="ECO:0000313" key="4">
    <source>
        <dbReference type="EMBL" id="GER71773.1"/>
    </source>
</evidence>
<dbReference type="AlphaFoldDB" id="A0A5J4JI23"/>
<protein>
    <recommendedName>
        <fullName evidence="3">DnaB/C C-terminal domain-containing protein</fullName>
    </recommendedName>
</protein>